<comment type="subcellular location">
    <subcellularLocation>
        <location evidence="1">Nucleus</location>
    </subcellularLocation>
</comment>
<keyword evidence="3" id="KW-0539">Nucleus</keyword>
<protein>
    <submittedName>
        <fullName evidence="7">Sister chromatid cohesion complex Cohesin, subunit RAD21/SCC1</fullName>
    </submittedName>
</protein>
<dbReference type="InterPro" id="IPR023093">
    <property type="entry name" value="ScpA-like_C"/>
</dbReference>
<dbReference type="Proteomes" id="UP000054845">
    <property type="component" value="Unassembled WGS sequence"/>
</dbReference>
<evidence type="ECO:0000256" key="2">
    <source>
        <dbReference type="ARBA" id="ARBA00009870"/>
    </source>
</evidence>
<sequence>MFYSDVILSKRGPLGNIWLAAHMERRLTKAVLLKTSVGKSVEAIMGQSGAPMALRLTGQLLLGVVRIYSRKTKYLLDDCNDALLKIKVAFRSGAVDMTTDNLNASRNAITLQPTMTEFDMYAPDVGLEDWDLETGRGGTPRPHGSKRPGSGAQSGSTHLARAQDITLPRLLDESYEDDAAWDMTQTGIASADFEDGGLDLGLELDDDEVERRGFGEGPGAADDSLSVGIGRDAAGSEVGARSVGSLLGLGAEGDETLGVGRDSLGPLPDYDDGGFNFLDGGDSLARGSEAPAITDDTIDMTPRTAAKIREAAERRLAEEAKLAGKGAGKRQIVDARIELAEAAPGSQSLAHLNTAALGPESYLPKSRVYLQLLAMQADPSKLFPFSSLSDKLGSTSLFAGPQGLAPQLTSLFTFDTNALRRRRQAESAALGEPGAKRMRTEELSEIGRREASNFDQQSGFLDLGGDDTYGQEGLDLMMDDAGMPDVLPEAGGEFAEEAGLRRSMRKSKAEAGATEETITGRLAPLSRLATPEGDEGQEEDEGVIGYSPSSSNPLAAFDARPADAEKQAAVQSGLTNNTIRALRVMRSELGERREAEAKGKEISFDSVSQGASRRAAAGFFFELLVLATKDAVALDQPEPYGDINVAPKDGLWDLPAGPATRRSVVAPAM</sequence>
<feature type="region of interest" description="Disordered" evidence="4">
    <location>
        <begin position="129"/>
        <end position="163"/>
    </location>
</feature>
<dbReference type="OrthoDB" id="10071381at2759"/>
<accession>A0A0P1BCW1</accession>
<proteinExistence type="inferred from homology"/>
<name>A0A0P1BCW1_9BASI</name>
<feature type="domain" description="Rad21/Rec8-like protein N-terminal" evidence="6">
    <location>
        <begin position="1"/>
        <end position="101"/>
    </location>
</feature>
<reference evidence="7 8" key="1">
    <citation type="submission" date="2014-09" db="EMBL/GenBank/DDBJ databases">
        <authorList>
            <person name="Magalhaes I.L.F."/>
            <person name="Oliveira U."/>
            <person name="Santos F.R."/>
            <person name="Vidigal T.H.D.A."/>
            <person name="Brescovit A.D."/>
            <person name="Santos A.J."/>
        </authorList>
    </citation>
    <scope>NUCLEOTIDE SEQUENCE [LARGE SCALE GENOMIC DNA]</scope>
</reference>
<feature type="region of interest" description="Disordered" evidence="4">
    <location>
        <begin position="449"/>
        <end position="550"/>
    </location>
</feature>
<dbReference type="STRING" id="401625.A0A0P1BCW1"/>
<dbReference type="InterPro" id="IPR006909">
    <property type="entry name" value="Rad21/Rec8_C_eu"/>
</dbReference>
<evidence type="ECO:0000259" key="5">
    <source>
        <dbReference type="Pfam" id="PF04824"/>
    </source>
</evidence>
<dbReference type="PANTHER" id="PTHR12585:SF69">
    <property type="entry name" value="FI11703P"/>
    <property type="match status" value="1"/>
</dbReference>
<dbReference type="PANTHER" id="PTHR12585">
    <property type="entry name" value="SCC1 / RAD21 FAMILY MEMBER"/>
    <property type="match status" value="1"/>
</dbReference>
<dbReference type="Pfam" id="PF04824">
    <property type="entry name" value="Rad21_Rec8"/>
    <property type="match status" value="1"/>
</dbReference>
<evidence type="ECO:0000313" key="8">
    <source>
        <dbReference type="Proteomes" id="UP000054845"/>
    </source>
</evidence>
<dbReference type="AlphaFoldDB" id="A0A0P1BCW1"/>
<dbReference type="SUPFAM" id="SSF46785">
    <property type="entry name" value="Winged helix' DNA-binding domain"/>
    <property type="match status" value="1"/>
</dbReference>
<organism evidence="7 8">
    <name type="scientific">Ceraceosorus bombacis</name>
    <dbReference type="NCBI Taxonomy" id="401625"/>
    <lineage>
        <taxon>Eukaryota</taxon>
        <taxon>Fungi</taxon>
        <taxon>Dikarya</taxon>
        <taxon>Basidiomycota</taxon>
        <taxon>Ustilaginomycotina</taxon>
        <taxon>Exobasidiomycetes</taxon>
        <taxon>Ceraceosorales</taxon>
        <taxon>Ceraceosoraceae</taxon>
        <taxon>Ceraceosorus</taxon>
    </lineage>
</organism>
<dbReference type="InterPro" id="IPR006910">
    <property type="entry name" value="Rad21_Rec8_N"/>
</dbReference>
<feature type="domain" description="Rad21/Rec8-like protein C-terminal eukaryotic" evidence="5">
    <location>
        <begin position="600"/>
        <end position="648"/>
    </location>
</feature>
<dbReference type="EMBL" id="CCYA01000233">
    <property type="protein sequence ID" value="CEH13868.1"/>
    <property type="molecule type" value="Genomic_DNA"/>
</dbReference>
<dbReference type="InterPro" id="IPR036390">
    <property type="entry name" value="WH_DNA-bd_sf"/>
</dbReference>
<dbReference type="Pfam" id="PF04825">
    <property type="entry name" value="Rad21_Rec8_N"/>
    <property type="match status" value="1"/>
</dbReference>
<dbReference type="GO" id="GO:0007064">
    <property type="term" value="P:mitotic sister chromatid cohesion"/>
    <property type="evidence" value="ECO:0007669"/>
    <property type="project" value="TreeGrafter"/>
</dbReference>
<dbReference type="InterPro" id="IPR039781">
    <property type="entry name" value="Rad21/Rec8-like"/>
</dbReference>
<dbReference type="GO" id="GO:1990414">
    <property type="term" value="P:replication-born double-strand break repair via sister chromatid exchange"/>
    <property type="evidence" value="ECO:0007669"/>
    <property type="project" value="TreeGrafter"/>
</dbReference>
<dbReference type="Gene3D" id="1.10.10.580">
    <property type="entry name" value="Structural maintenance of chromosome 1. Chain E"/>
    <property type="match status" value="1"/>
</dbReference>
<evidence type="ECO:0000259" key="6">
    <source>
        <dbReference type="Pfam" id="PF04825"/>
    </source>
</evidence>
<evidence type="ECO:0000256" key="1">
    <source>
        <dbReference type="ARBA" id="ARBA00004123"/>
    </source>
</evidence>
<dbReference type="GO" id="GO:0005634">
    <property type="term" value="C:nucleus"/>
    <property type="evidence" value="ECO:0007669"/>
    <property type="project" value="UniProtKB-SubCell"/>
</dbReference>
<evidence type="ECO:0000256" key="3">
    <source>
        <dbReference type="ARBA" id="ARBA00023242"/>
    </source>
</evidence>
<evidence type="ECO:0000313" key="7">
    <source>
        <dbReference type="EMBL" id="CEH13868.1"/>
    </source>
</evidence>
<keyword evidence="8" id="KW-1185">Reference proteome</keyword>
<dbReference type="GO" id="GO:0030892">
    <property type="term" value="C:mitotic cohesin complex"/>
    <property type="evidence" value="ECO:0007669"/>
    <property type="project" value="TreeGrafter"/>
</dbReference>
<comment type="similarity">
    <text evidence="2">Belongs to the rad21 family.</text>
</comment>
<evidence type="ECO:0000256" key="4">
    <source>
        <dbReference type="SAM" id="MobiDB-lite"/>
    </source>
</evidence>
<dbReference type="GO" id="GO:0003682">
    <property type="term" value="F:chromatin binding"/>
    <property type="evidence" value="ECO:0007669"/>
    <property type="project" value="TreeGrafter"/>
</dbReference>
<feature type="compositionally biased region" description="Acidic residues" evidence="4">
    <location>
        <begin position="532"/>
        <end position="542"/>
    </location>
</feature>